<reference evidence="3 4" key="1">
    <citation type="submission" date="2019-08" db="EMBL/GenBank/DDBJ databases">
        <title>Draft genome sequences of two oriental melons (Cucumis melo L. var makuwa).</title>
        <authorList>
            <person name="Kwon S.-Y."/>
        </authorList>
    </citation>
    <scope>NUCLEOTIDE SEQUENCE [LARGE SCALE GENOMIC DNA]</scope>
    <source>
        <strain evidence="4">cv. Chang Bougi</strain>
        <strain evidence="3">cv. SW 3</strain>
        <tissue evidence="1">Leaf</tissue>
    </source>
</reference>
<dbReference type="Proteomes" id="UP000321947">
    <property type="component" value="Unassembled WGS sequence"/>
</dbReference>
<protein>
    <submittedName>
        <fullName evidence="1">Uncharacterized protein</fullName>
    </submittedName>
</protein>
<evidence type="ECO:0000313" key="1">
    <source>
        <dbReference type="EMBL" id="KAA0033315.1"/>
    </source>
</evidence>
<evidence type="ECO:0000313" key="4">
    <source>
        <dbReference type="Proteomes" id="UP000321947"/>
    </source>
</evidence>
<dbReference type="Proteomes" id="UP000321393">
    <property type="component" value="Unassembled WGS sequence"/>
</dbReference>
<name>A0A5A7SVY4_CUCMM</name>
<organism evidence="1 3">
    <name type="scientific">Cucumis melo var. makuwa</name>
    <name type="common">Oriental melon</name>
    <dbReference type="NCBI Taxonomy" id="1194695"/>
    <lineage>
        <taxon>Eukaryota</taxon>
        <taxon>Viridiplantae</taxon>
        <taxon>Streptophyta</taxon>
        <taxon>Embryophyta</taxon>
        <taxon>Tracheophyta</taxon>
        <taxon>Spermatophyta</taxon>
        <taxon>Magnoliopsida</taxon>
        <taxon>eudicotyledons</taxon>
        <taxon>Gunneridae</taxon>
        <taxon>Pentapetalae</taxon>
        <taxon>rosids</taxon>
        <taxon>fabids</taxon>
        <taxon>Cucurbitales</taxon>
        <taxon>Cucurbitaceae</taxon>
        <taxon>Benincaseae</taxon>
        <taxon>Cucumis</taxon>
    </lineage>
</organism>
<evidence type="ECO:0000313" key="3">
    <source>
        <dbReference type="Proteomes" id="UP000321393"/>
    </source>
</evidence>
<sequence>MWNDLEKGLIGCVGGWLATVAKVGCRKFADGVTRGGAWRLIDEDHRRWCSKVG</sequence>
<evidence type="ECO:0000313" key="2">
    <source>
        <dbReference type="EMBL" id="TYK21591.1"/>
    </source>
</evidence>
<dbReference type="AlphaFoldDB" id="A0A5A7SVY4"/>
<proteinExistence type="predicted"/>
<accession>A0A5A7SVY4</accession>
<dbReference type="EMBL" id="SSTD01005565">
    <property type="protein sequence ID" value="TYK21591.1"/>
    <property type="molecule type" value="Genomic_DNA"/>
</dbReference>
<comment type="caution">
    <text evidence="1">The sequence shown here is derived from an EMBL/GenBank/DDBJ whole genome shotgun (WGS) entry which is preliminary data.</text>
</comment>
<gene>
    <name evidence="2" type="ORF">E5676_scaffold275G00950</name>
    <name evidence="1" type="ORF">E6C27_scaffold845G001280</name>
</gene>
<dbReference type="EMBL" id="SSTE01020899">
    <property type="protein sequence ID" value="KAA0033315.1"/>
    <property type="molecule type" value="Genomic_DNA"/>
</dbReference>